<keyword evidence="3 5" id="KW-0808">Transferase</keyword>
<evidence type="ECO:0000256" key="4">
    <source>
        <dbReference type="ARBA" id="ARBA00022695"/>
    </source>
</evidence>
<dbReference type="Pfam" id="PF01704">
    <property type="entry name" value="UDPGP"/>
    <property type="match status" value="1"/>
</dbReference>
<dbReference type="Gene3D" id="3.90.550.10">
    <property type="entry name" value="Spore Coat Polysaccharide Biosynthesis Protein SpsA, Chain A"/>
    <property type="match status" value="1"/>
</dbReference>
<dbReference type="CDD" id="cd00897">
    <property type="entry name" value="UGPase_euk"/>
    <property type="match status" value="1"/>
</dbReference>
<keyword evidence="7" id="KW-1185">Reference proteome</keyword>
<reference evidence="6 7" key="1">
    <citation type="submission" date="2024-02" db="EMBL/GenBank/DDBJ databases">
        <authorList>
            <person name="Chen Y."/>
            <person name="Shah S."/>
            <person name="Dougan E. K."/>
            <person name="Thang M."/>
            <person name="Chan C."/>
        </authorList>
    </citation>
    <scope>NUCLEOTIDE SEQUENCE [LARGE SCALE GENOMIC DNA]</scope>
</reference>
<evidence type="ECO:0000313" key="6">
    <source>
        <dbReference type="EMBL" id="CAK8996713.1"/>
    </source>
</evidence>
<dbReference type="Proteomes" id="UP001642484">
    <property type="component" value="Unassembled WGS sequence"/>
</dbReference>
<dbReference type="EC" id="2.7.7.9" evidence="2 5"/>
<dbReference type="InterPro" id="IPR016267">
    <property type="entry name" value="UDPGP_trans"/>
</dbReference>
<proteinExistence type="inferred from homology"/>
<dbReference type="EMBL" id="CAXAMN010001891">
    <property type="protein sequence ID" value="CAK8996713.1"/>
    <property type="molecule type" value="Genomic_DNA"/>
</dbReference>
<comment type="catalytic activity">
    <reaction evidence="5">
        <text>alpha-D-glucose 1-phosphate + UTP + H(+) = UDP-alpha-D-glucose + diphosphate</text>
        <dbReference type="Rhea" id="RHEA:19889"/>
        <dbReference type="ChEBI" id="CHEBI:15378"/>
        <dbReference type="ChEBI" id="CHEBI:33019"/>
        <dbReference type="ChEBI" id="CHEBI:46398"/>
        <dbReference type="ChEBI" id="CHEBI:58601"/>
        <dbReference type="ChEBI" id="CHEBI:58885"/>
        <dbReference type="EC" id="2.7.7.9"/>
    </reaction>
</comment>
<dbReference type="PIRSF" id="PIRSF000806">
    <property type="entry name" value="UDPGP"/>
    <property type="match status" value="1"/>
</dbReference>
<evidence type="ECO:0000256" key="3">
    <source>
        <dbReference type="ARBA" id="ARBA00022679"/>
    </source>
</evidence>
<evidence type="ECO:0000256" key="5">
    <source>
        <dbReference type="PIRNR" id="PIRNR000806"/>
    </source>
</evidence>
<evidence type="ECO:0000256" key="2">
    <source>
        <dbReference type="ARBA" id="ARBA00012415"/>
    </source>
</evidence>
<dbReference type="PANTHER" id="PTHR43511">
    <property type="match status" value="1"/>
</dbReference>
<sequence>MSFEELWPEYEKKMKAGGKESESAAAISAFRYNFKVLTSGESTMIPESQLEPVATLPDLEALKITEDPGLLKETVVLKLNGGLGTGMGLDKAKSLLQVTDGNSFLDLIAKQVEWMKKTYNMPDLKFMLMNSFSTSADTLAALGKYSALGTGDDLEFVQNKAPKVTAKGLKPAEWPADPSHEWCPPGHGDLYPAMLGSGTLDRLLAKGVKYMFVSNSDNLGATLDLKLLTHFAQSGAPFLMEVAARTDADKKGGHLATLKGGGLTLRESAQCPKEDEKAFQDTSKYRYFNTNNLWVHLGKLKELFDQNAGALPLPVMKNDKTVDPRDKASTKVIQLETAMGAAISCFAGAQAIQIPRSRFAPVKKTDDLLALRSDAYRLTEDFRIELIPERNGVPPLVKLDDMYKFVDRMETLIPRGPPSLKDCVSLKIEGPMEFDPGAVIQGKVKSKVQNRGGSLVRQIRILTGRCWMVVFRNRFCPFTSGTKVIAPRVYRNEIVDL</sequence>
<dbReference type="SUPFAM" id="SSF53448">
    <property type="entry name" value="Nucleotide-diphospho-sugar transferases"/>
    <property type="match status" value="1"/>
</dbReference>
<accession>A0ABP0I356</accession>
<evidence type="ECO:0000313" key="7">
    <source>
        <dbReference type="Proteomes" id="UP001642484"/>
    </source>
</evidence>
<dbReference type="Gene3D" id="2.160.10.10">
    <property type="entry name" value="Hexapeptide repeat proteins"/>
    <property type="match status" value="1"/>
</dbReference>
<evidence type="ECO:0000256" key="1">
    <source>
        <dbReference type="ARBA" id="ARBA00010401"/>
    </source>
</evidence>
<dbReference type="InterPro" id="IPR002618">
    <property type="entry name" value="UDPGP_fam"/>
</dbReference>
<comment type="similarity">
    <text evidence="1 5">Belongs to the UDPGP type 1 family.</text>
</comment>
<name>A0ABP0I356_9DINO</name>
<keyword evidence="4 5" id="KW-0548">Nucleotidyltransferase</keyword>
<organism evidence="6 7">
    <name type="scientific">Durusdinium trenchii</name>
    <dbReference type="NCBI Taxonomy" id="1381693"/>
    <lineage>
        <taxon>Eukaryota</taxon>
        <taxon>Sar</taxon>
        <taxon>Alveolata</taxon>
        <taxon>Dinophyceae</taxon>
        <taxon>Suessiales</taxon>
        <taxon>Symbiodiniaceae</taxon>
        <taxon>Durusdinium</taxon>
    </lineage>
</organism>
<protein>
    <recommendedName>
        <fullName evidence="2 5">UTP--glucose-1-phosphate uridylyltransferase</fullName>
        <ecNumber evidence="2 5">2.7.7.9</ecNumber>
    </recommendedName>
</protein>
<comment type="caution">
    <text evidence="6">The sequence shown here is derived from an EMBL/GenBank/DDBJ whole genome shotgun (WGS) entry which is preliminary data.</text>
</comment>
<gene>
    <name evidence="6" type="ORF">CCMP2556_LOCUS4563</name>
</gene>
<dbReference type="InterPro" id="IPR029044">
    <property type="entry name" value="Nucleotide-diphossugar_trans"/>
</dbReference>